<dbReference type="GO" id="GO:0005829">
    <property type="term" value="C:cytosol"/>
    <property type="evidence" value="ECO:0007669"/>
    <property type="project" value="UniProtKB-ARBA"/>
</dbReference>
<reference evidence="4 5" key="1">
    <citation type="submission" date="2019-04" db="EMBL/GenBank/DDBJ databases">
        <title>Streptomyces oryziradicis sp. nov., a novel actinomycete isolated from rhizosphere soil of rice (Oryza sativa L.).</title>
        <authorList>
            <person name="Li C."/>
        </authorList>
    </citation>
    <scope>NUCLEOTIDE SEQUENCE [LARGE SCALE GENOMIC DNA]</scope>
    <source>
        <strain evidence="4 5">NEAU-C40</strain>
    </source>
</reference>
<comment type="caution">
    <text evidence="4">The sequence shown here is derived from an EMBL/GenBank/DDBJ whole genome shotgun (WGS) entry which is preliminary data.</text>
</comment>
<feature type="domain" description="NADP-dependent oxidoreductase" evidence="3">
    <location>
        <begin position="15"/>
        <end position="314"/>
    </location>
</feature>
<dbReference type="Proteomes" id="UP000305778">
    <property type="component" value="Unassembled WGS sequence"/>
</dbReference>
<dbReference type="Gene3D" id="3.20.20.100">
    <property type="entry name" value="NADP-dependent oxidoreductase domain"/>
    <property type="match status" value="1"/>
</dbReference>
<dbReference type="InterPro" id="IPR036812">
    <property type="entry name" value="NAD(P)_OxRdtase_dom_sf"/>
</dbReference>
<dbReference type="RefSeq" id="WP_136722675.1">
    <property type="nucleotide sequence ID" value="NZ_SUMC01000005.1"/>
</dbReference>
<gene>
    <name evidence="4" type="ORF">FCI23_07560</name>
</gene>
<sequence length="355" mass="38787">MDYTNLGKTGLRVSRLCLGTMMFGAWGNRDHDACGRMVHTALDAGVNFIDTADVYAFGETEEILGRALKGRRDSVVLATKFGEQMDHGEPLTRGASRRWIMRAVEDSLRRLGTDRIDLYQLHRFDPGTDLDETLGALTDLIRQGKVRAIGSSAFPADRITEAQWVAERRGRERFAVEQLAYSALARHAEASALPACERYGLGVMVYSPLNGGWLTGKYRAGSPAPADSRAVRNAEHFDHAQEAVRTRKYALVEEIATLAAESGHTMVELAIGFVLAHPAVSSAIMGPRTMEQLTAQLGAVDVTLAPDVMDRMDVLVAPGTDVNPADSPYVPPALTDPALRRRGYARRPEQPARTA</sequence>
<dbReference type="OrthoDB" id="9768793at2"/>
<keyword evidence="1" id="KW-0560">Oxidoreductase</keyword>
<keyword evidence="5" id="KW-1185">Reference proteome</keyword>
<proteinExistence type="predicted"/>
<evidence type="ECO:0000259" key="3">
    <source>
        <dbReference type="Pfam" id="PF00248"/>
    </source>
</evidence>
<dbReference type="GO" id="GO:0016491">
    <property type="term" value="F:oxidoreductase activity"/>
    <property type="evidence" value="ECO:0007669"/>
    <property type="project" value="UniProtKB-KW"/>
</dbReference>
<evidence type="ECO:0000256" key="2">
    <source>
        <dbReference type="SAM" id="MobiDB-lite"/>
    </source>
</evidence>
<dbReference type="InterPro" id="IPR023210">
    <property type="entry name" value="NADP_OxRdtase_dom"/>
</dbReference>
<protein>
    <submittedName>
        <fullName evidence="4">Aldo/keto reductase</fullName>
    </submittedName>
</protein>
<feature type="region of interest" description="Disordered" evidence="2">
    <location>
        <begin position="320"/>
        <end position="355"/>
    </location>
</feature>
<dbReference type="PANTHER" id="PTHR43364">
    <property type="entry name" value="NADH-SPECIFIC METHYLGLYOXAL REDUCTASE-RELATED"/>
    <property type="match status" value="1"/>
</dbReference>
<evidence type="ECO:0000256" key="1">
    <source>
        <dbReference type="ARBA" id="ARBA00023002"/>
    </source>
</evidence>
<dbReference type="AlphaFoldDB" id="A0A4U0SS14"/>
<dbReference type="InterPro" id="IPR050523">
    <property type="entry name" value="AKR_Detox_Biosynth"/>
</dbReference>
<feature type="compositionally biased region" description="Basic and acidic residues" evidence="2">
    <location>
        <begin position="346"/>
        <end position="355"/>
    </location>
</feature>
<name>A0A4U0SS14_9ACTN</name>
<accession>A0A4U0SS14</accession>
<dbReference type="SUPFAM" id="SSF51430">
    <property type="entry name" value="NAD(P)-linked oxidoreductase"/>
    <property type="match status" value="1"/>
</dbReference>
<dbReference type="FunFam" id="3.20.20.100:FF:000004">
    <property type="entry name" value="Oxidoreductase, aldo/keto reductase"/>
    <property type="match status" value="1"/>
</dbReference>
<evidence type="ECO:0000313" key="5">
    <source>
        <dbReference type="Proteomes" id="UP000305778"/>
    </source>
</evidence>
<organism evidence="4 5">
    <name type="scientific">Actinacidiphila oryziradicis</name>
    <dbReference type="NCBI Taxonomy" id="2571141"/>
    <lineage>
        <taxon>Bacteria</taxon>
        <taxon>Bacillati</taxon>
        <taxon>Actinomycetota</taxon>
        <taxon>Actinomycetes</taxon>
        <taxon>Kitasatosporales</taxon>
        <taxon>Streptomycetaceae</taxon>
        <taxon>Actinacidiphila</taxon>
    </lineage>
</organism>
<evidence type="ECO:0000313" key="4">
    <source>
        <dbReference type="EMBL" id="TKA12143.1"/>
    </source>
</evidence>
<dbReference type="EMBL" id="SUMC01000005">
    <property type="protein sequence ID" value="TKA12143.1"/>
    <property type="molecule type" value="Genomic_DNA"/>
</dbReference>
<dbReference type="PANTHER" id="PTHR43364:SF4">
    <property type="entry name" value="NAD(P)-LINKED OXIDOREDUCTASE SUPERFAMILY PROTEIN"/>
    <property type="match status" value="1"/>
</dbReference>
<dbReference type="Pfam" id="PF00248">
    <property type="entry name" value="Aldo_ket_red"/>
    <property type="match status" value="1"/>
</dbReference>